<comment type="caution">
    <text evidence="1">The sequence shown here is derived from an EMBL/GenBank/DDBJ whole genome shotgun (WGS) entry which is preliminary data.</text>
</comment>
<accession>A0A0T6BC70</accession>
<evidence type="ECO:0000313" key="2">
    <source>
        <dbReference type="Proteomes" id="UP000051574"/>
    </source>
</evidence>
<dbReference type="OrthoDB" id="5953973at2759"/>
<protein>
    <submittedName>
        <fullName evidence="1">Uncharacterized protein</fullName>
    </submittedName>
</protein>
<reference evidence="1 2" key="1">
    <citation type="submission" date="2015-09" db="EMBL/GenBank/DDBJ databases">
        <title>Draft genome of the scarab beetle Oryctes borbonicus.</title>
        <authorList>
            <person name="Meyer J.M."/>
            <person name="Markov G.V."/>
            <person name="Baskaran P."/>
            <person name="Herrmann M."/>
            <person name="Sommer R.J."/>
            <person name="Roedelsperger C."/>
        </authorList>
    </citation>
    <scope>NUCLEOTIDE SEQUENCE [LARGE SCALE GENOMIC DNA]</scope>
    <source>
        <strain evidence="1">OB123</strain>
        <tissue evidence="1">Whole animal</tissue>
    </source>
</reference>
<keyword evidence="2" id="KW-1185">Reference proteome</keyword>
<dbReference type="AlphaFoldDB" id="A0A0T6BC70"/>
<organism evidence="1 2">
    <name type="scientific">Oryctes borbonicus</name>
    <dbReference type="NCBI Taxonomy" id="1629725"/>
    <lineage>
        <taxon>Eukaryota</taxon>
        <taxon>Metazoa</taxon>
        <taxon>Ecdysozoa</taxon>
        <taxon>Arthropoda</taxon>
        <taxon>Hexapoda</taxon>
        <taxon>Insecta</taxon>
        <taxon>Pterygota</taxon>
        <taxon>Neoptera</taxon>
        <taxon>Endopterygota</taxon>
        <taxon>Coleoptera</taxon>
        <taxon>Polyphaga</taxon>
        <taxon>Scarabaeiformia</taxon>
        <taxon>Scarabaeidae</taxon>
        <taxon>Dynastinae</taxon>
        <taxon>Oryctes</taxon>
    </lineage>
</organism>
<proteinExistence type="predicted"/>
<gene>
    <name evidence="1" type="ORF">AMK59_2317</name>
</gene>
<dbReference type="Proteomes" id="UP000051574">
    <property type="component" value="Unassembled WGS sequence"/>
</dbReference>
<evidence type="ECO:0000313" key="1">
    <source>
        <dbReference type="EMBL" id="KRT84938.1"/>
    </source>
</evidence>
<feature type="non-terminal residue" evidence="1">
    <location>
        <position position="263"/>
    </location>
</feature>
<dbReference type="EMBL" id="LJIG01002002">
    <property type="protein sequence ID" value="KRT84938.1"/>
    <property type="molecule type" value="Genomic_DNA"/>
</dbReference>
<name>A0A0T6BC70_9SCAR</name>
<sequence length="263" mass="30337">MQQIPLSGSAICVKSKNQRLAKTIKIVDVNIRHNRYYLVQGYQEHCRRTHVKGHDIGDIPTKYAVIGLASYEMPVIGTYVDPRILPGFHYKVRLCNRKKYLFNAKPLRLQSIGIGYGKRLTFESDSQLNHANFLWSDSHQDGLAFEIRAVMENMQFWITSGNQILGEATVFRADLPQIEERMEKLEVAVERYSYVKHVHVDVMCHIRMDVNESGVFHNENLVRVYGLAIVRKDSGRRNGYVERIESIALDSQLNLIFTRARKG</sequence>